<protein>
    <submittedName>
        <fullName evidence="1">Uncharacterized protein</fullName>
    </submittedName>
</protein>
<dbReference type="EMBL" id="BPLQ01010742">
    <property type="protein sequence ID" value="GIY53224.1"/>
    <property type="molecule type" value="Genomic_DNA"/>
</dbReference>
<dbReference type="AlphaFoldDB" id="A0AAV4U602"/>
<name>A0AAV4U602_9ARAC</name>
<proteinExistence type="predicted"/>
<evidence type="ECO:0000313" key="1">
    <source>
        <dbReference type="EMBL" id="GIY53224.1"/>
    </source>
</evidence>
<gene>
    <name evidence="1" type="ORF">CDAR_51481</name>
</gene>
<reference evidence="1 2" key="1">
    <citation type="submission" date="2021-06" db="EMBL/GenBank/DDBJ databases">
        <title>Caerostris darwini draft genome.</title>
        <authorList>
            <person name="Kono N."/>
            <person name="Arakawa K."/>
        </authorList>
    </citation>
    <scope>NUCLEOTIDE SEQUENCE [LARGE SCALE GENOMIC DNA]</scope>
</reference>
<organism evidence="1 2">
    <name type="scientific">Caerostris darwini</name>
    <dbReference type="NCBI Taxonomy" id="1538125"/>
    <lineage>
        <taxon>Eukaryota</taxon>
        <taxon>Metazoa</taxon>
        <taxon>Ecdysozoa</taxon>
        <taxon>Arthropoda</taxon>
        <taxon>Chelicerata</taxon>
        <taxon>Arachnida</taxon>
        <taxon>Araneae</taxon>
        <taxon>Araneomorphae</taxon>
        <taxon>Entelegynae</taxon>
        <taxon>Araneoidea</taxon>
        <taxon>Araneidae</taxon>
        <taxon>Caerostris</taxon>
    </lineage>
</organism>
<keyword evidence="2" id="KW-1185">Reference proteome</keyword>
<accession>A0AAV4U602</accession>
<dbReference type="Proteomes" id="UP001054837">
    <property type="component" value="Unassembled WGS sequence"/>
</dbReference>
<comment type="caution">
    <text evidence="1">The sequence shown here is derived from an EMBL/GenBank/DDBJ whole genome shotgun (WGS) entry which is preliminary data.</text>
</comment>
<sequence>MSCLIQCFIATIHSDCRVPGIRDSCPSFQSMKSLSITTPSSLANSTIKALSFLNYVVTPSTTTLSLQSLPDNESMILWEVNSRKFSFSGTFPDLKAKNLSVTETQKSKSRKIREPRNTYYMQVPDASRYLAANNSTPCVEIRFKQLKSNFII</sequence>
<evidence type="ECO:0000313" key="2">
    <source>
        <dbReference type="Proteomes" id="UP001054837"/>
    </source>
</evidence>